<dbReference type="Proteomes" id="UP000076552">
    <property type="component" value="Unassembled WGS sequence"/>
</dbReference>
<feature type="region of interest" description="Disordered" evidence="1">
    <location>
        <begin position="113"/>
        <end position="140"/>
    </location>
</feature>
<protein>
    <submittedName>
        <fullName evidence="2">C6 transcription factor</fullName>
    </submittedName>
</protein>
<dbReference type="EMBL" id="LFIV01000394">
    <property type="protein sequence ID" value="KZL63428.1"/>
    <property type="molecule type" value="Genomic_DNA"/>
</dbReference>
<sequence>MGSGLPTPPLEDQKSRKSSSSSKSIKPNRHTAKRASPHNAVPTSRPCLARHESTTIDLGEPELNDRGQPVIHNIAQKLRCIRPNSNINLPVHSVFPEDKAGLTELARQLEEQKKERNVKNAMKIEAKSTSSCKQSDRASSSEINYSDFKADYRKAVFGGHNNPITMSPHSFSTGYTEFDVNSVASPVDPTAVMF</sequence>
<gene>
    <name evidence="2" type="ORF">CT0861_11188</name>
</gene>
<feature type="region of interest" description="Disordered" evidence="1">
    <location>
        <begin position="1"/>
        <end position="49"/>
    </location>
</feature>
<organism evidence="2 3">
    <name type="scientific">Colletotrichum tofieldiae</name>
    <dbReference type="NCBI Taxonomy" id="708197"/>
    <lineage>
        <taxon>Eukaryota</taxon>
        <taxon>Fungi</taxon>
        <taxon>Dikarya</taxon>
        <taxon>Ascomycota</taxon>
        <taxon>Pezizomycotina</taxon>
        <taxon>Sordariomycetes</taxon>
        <taxon>Hypocreomycetidae</taxon>
        <taxon>Glomerellales</taxon>
        <taxon>Glomerellaceae</taxon>
        <taxon>Colletotrichum</taxon>
        <taxon>Colletotrichum spaethianum species complex</taxon>
    </lineage>
</organism>
<feature type="compositionally biased region" description="Basic and acidic residues" evidence="1">
    <location>
        <begin position="113"/>
        <end position="126"/>
    </location>
</feature>
<accession>A0A166LEI5</accession>
<reference evidence="2 3" key="1">
    <citation type="submission" date="2015-06" db="EMBL/GenBank/DDBJ databases">
        <title>Survival trade-offs in plant roots during colonization by closely related pathogenic and mutualistic fungi.</title>
        <authorList>
            <person name="Hacquard S."/>
            <person name="Kracher B."/>
            <person name="Hiruma K."/>
            <person name="Weinman A."/>
            <person name="Muench P."/>
            <person name="Garrido Oter R."/>
            <person name="Ver Loren van Themaat E."/>
            <person name="Dallerey J.-F."/>
            <person name="Damm U."/>
            <person name="Henrissat B."/>
            <person name="Lespinet O."/>
            <person name="Thon M."/>
            <person name="Kemen E."/>
            <person name="McHardy A.C."/>
            <person name="Schulze-Lefert P."/>
            <person name="O'Connell R.J."/>
        </authorList>
    </citation>
    <scope>NUCLEOTIDE SEQUENCE [LARGE SCALE GENOMIC DNA]</scope>
    <source>
        <strain evidence="2 3">0861</strain>
    </source>
</reference>
<keyword evidence="3" id="KW-1185">Reference proteome</keyword>
<name>A0A166LEI5_9PEZI</name>
<dbReference type="STRING" id="708197.A0A166LEI5"/>
<comment type="caution">
    <text evidence="2">The sequence shown here is derived from an EMBL/GenBank/DDBJ whole genome shotgun (WGS) entry which is preliminary data.</text>
</comment>
<evidence type="ECO:0000256" key="1">
    <source>
        <dbReference type="SAM" id="MobiDB-lite"/>
    </source>
</evidence>
<feature type="compositionally biased region" description="Basic residues" evidence="1">
    <location>
        <begin position="26"/>
        <end position="36"/>
    </location>
</feature>
<dbReference type="AlphaFoldDB" id="A0A166LEI5"/>
<proteinExistence type="predicted"/>
<feature type="compositionally biased region" description="Polar residues" evidence="1">
    <location>
        <begin position="127"/>
        <end position="140"/>
    </location>
</feature>
<evidence type="ECO:0000313" key="2">
    <source>
        <dbReference type="EMBL" id="KZL63428.1"/>
    </source>
</evidence>
<evidence type="ECO:0000313" key="3">
    <source>
        <dbReference type="Proteomes" id="UP000076552"/>
    </source>
</evidence>